<evidence type="ECO:0000313" key="5">
    <source>
        <dbReference type="Proteomes" id="UP000319817"/>
    </source>
</evidence>
<feature type="domain" description="3-keto-alpha-glucoside-1,2-lyase/3-keto-2-hydroxy-glucal hydratase" evidence="2">
    <location>
        <begin position="48"/>
        <end position="232"/>
    </location>
</feature>
<gene>
    <name evidence="4" type="ORF">K239x_56430</name>
</gene>
<dbReference type="AlphaFoldDB" id="A0A517P2N1"/>
<keyword evidence="5" id="KW-1185">Reference proteome</keyword>
<proteinExistence type="predicted"/>
<dbReference type="InterPro" id="IPR010496">
    <property type="entry name" value="AL/BT2_dom"/>
</dbReference>
<dbReference type="EMBL" id="CP036526">
    <property type="protein sequence ID" value="QDT13623.1"/>
    <property type="molecule type" value="Genomic_DNA"/>
</dbReference>
<sequence precursor="true">MKSHLFLAVSLATVLCSSFAVPASCPAQGIVTTLPAEPITDWSSEPFWESLDGRPATDGWEFVDGEIRLVKPRGANGSLLSPVLPPNFELSWQWKIDKRTNTGLKYRVRRLGKAIFNDRPLGIEYQIIDDDADSRSKSSTASIYGLVSPSANKTLHAVGEWNRARVVAIGDRIEHYLNGQLVASASTAQPGWEAAIALSKFYGAKDFGRPGDGDRFMLTDHGGKASFKDFQFTVREVPKQTAKVIAASPPYLGNGMRNSWADQDSIVLWTRTTSQSEMNLAGPHFIQLSTKQANKLAKKTEAGKLMQAQVPAGSKLSEMFGACPGNAGRVRLSYFPTAKVNSIRQTDWQTTRAESDFTAQWKLDCLKPGTHYAAIVEAKPVDSDEITAVVRGSFRTAPKTQSRKEFRFCMTTCHDFLRRDDGNHGHKIYPAMTAMKPDFVVHAGDIEYYDKPDPWAMTRELMRFKWQRIFALPNNRRFYSSTTSYFLKDDHDTLKNDSWPGQMYGSVSFDEGVQLFNEEQFPSHSPRYKTVRWGRDLQIWFLEGRDYRSPNTMPDGPGKTILGADQKAWLWKTLAESKAKFKVVVSPTPIVGPDRPNKSDNHANDVFQHEGDEIRKKLSDIDNVIVLCGDRHWQYASVDEKTNLWEFGCGPGSEKHQLGWKVGDERPTHRFLRVKGGFLSGQLTYPDDDKEPKLTLRHHSVTGTQESEFVFPVANQPAADPSR</sequence>
<feature type="signal peptide" evidence="1">
    <location>
        <begin position="1"/>
        <end position="22"/>
    </location>
</feature>
<evidence type="ECO:0000259" key="3">
    <source>
        <dbReference type="Pfam" id="PF09423"/>
    </source>
</evidence>
<organism evidence="4 5">
    <name type="scientific">Stieleria marina</name>
    <dbReference type="NCBI Taxonomy" id="1930275"/>
    <lineage>
        <taxon>Bacteria</taxon>
        <taxon>Pseudomonadati</taxon>
        <taxon>Planctomycetota</taxon>
        <taxon>Planctomycetia</taxon>
        <taxon>Pirellulales</taxon>
        <taxon>Pirellulaceae</taxon>
        <taxon>Stieleria</taxon>
    </lineage>
</organism>
<evidence type="ECO:0000256" key="1">
    <source>
        <dbReference type="SAM" id="SignalP"/>
    </source>
</evidence>
<dbReference type="GO" id="GO:0016787">
    <property type="term" value="F:hydrolase activity"/>
    <property type="evidence" value="ECO:0007669"/>
    <property type="project" value="InterPro"/>
</dbReference>
<dbReference type="OrthoDB" id="9783365at2"/>
<dbReference type="PANTHER" id="PTHR43606:SF1">
    <property type="entry name" value="PHOD-LIKE PHOSPHATASE METALLOPHOSPHATASE DOMAIN-CONTAINING PROTEIN"/>
    <property type="match status" value="1"/>
</dbReference>
<evidence type="ECO:0000259" key="2">
    <source>
        <dbReference type="Pfam" id="PF06439"/>
    </source>
</evidence>
<dbReference type="InterPro" id="IPR029052">
    <property type="entry name" value="Metallo-depent_PP-like"/>
</dbReference>
<dbReference type="Gene3D" id="3.60.21.70">
    <property type="entry name" value="PhoD-like phosphatase"/>
    <property type="match status" value="1"/>
</dbReference>
<dbReference type="Pfam" id="PF06439">
    <property type="entry name" value="3keto-disac_hyd"/>
    <property type="match status" value="1"/>
</dbReference>
<feature type="domain" description="PhoD-like phosphatase metallophosphatase" evidence="3">
    <location>
        <begin position="408"/>
        <end position="653"/>
    </location>
</feature>
<feature type="chain" id="PRO_5021861880" evidence="1">
    <location>
        <begin position="23"/>
        <end position="723"/>
    </location>
</feature>
<dbReference type="InterPro" id="IPR018946">
    <property type="entry name" value="PhoD-like_MPP"/>
</dbReference>
<protein>
    <submittedName>
        <fullName evidence="4">PhoD-like phosphatase</fullName>
    </submittedName>
</protein>
<dbReference type="Gene3D" id="2.60.120.560">
    <property type="entry name" value="Exo-inulinase, domain 1"/>
    <property type="match status" value="1"/>
</dbReference>
<reference evidence="4 5" key="1">
    <citation type="submission" date="2019-02" db="EMBL/GenBank/DDBJ databases">
        <title>Deep-cultivation of Planctomycetes and their phenomic and genomic characterization uncovers novel biology.</title>
        <authorList>
            <person name="Wiegand S."/>
            <person name="Jogler M."/>
            <person name="Boedeker C."/>
            <person name="Pinto D."/>
            <person name="Vollmers J."/>
            <person name="Rivas-Marin E."/>
            <person name="Kohn T."/>
            <person name="Peeters S.H."/>
            <person name="Heuer A."/>
            <person name="Rast P."/>
            <person name="Oberbeckmann S."/>
            <person name="Bunk B."/>
            <person name="Jeske O."/>
            <person name="Meyerdierks A."/>
            <person name="Storesund J.E."/>
            <person name="Kallscheuer N."/>
            <person name="Luecker S."/>
            <person name="Lage O.M."/>
            <person name="Pohl T."/>
            <person name="Merkel B.J."/>
            <person name="Hornburger P."/>
            <person name="Mueller R.-W."/>
            <person name="Bruemmer F."/>
            <person name="Labrenz M."/>
            <person name="Spormann A.M."/>
            <person name="Op den Camp H."/>
            <person name="Overmann J."/>
            <person name="Amann R."/>
            <person name="Jetten M.S.M."/>
            <person name="Mascher T."/>
            <person name="Medema M.H."/>
            <person name="Devos D.P."/>
            <person name="Kaster A.-K."/>
            <person name="Ovreas L."/>
            <person name="Rohde M."/>
            <person name="Galperin M.Y."/>
            <person name="Jogler C."/>
        </authorList>
    </citation>
    <scope>NUCLEOTIDE SEQUENCE [LARGE SCALE GENOMIC DNA]</scope>
    <source>
        <strain evidence="4 5">K23_9</strain>
    </source>
</reference>
<evidence type="ECO:0000313" key="4">
    <source>
        <dbReference type="EMBL" id="QDT13623.1"/>
    </source>
</evidence>
<keyword evidence="1" id="KW-0732">Signal</keyword>
<name>A0A517P2N1_9BACT</name>
<accession>A0A517P2N1</accession>
<dbReference type="Pfam" id="PF09423">
    <property type="entry name" value="PhoD"/>
    <property type="match status" value="1"/>
</dbReference>
<dbReference type="Proteomes" id="UP000319817">
    <property type="component" value="Chromosome"/>
</dbReference>
<dbReference type="Gene3D" id="2.60.40.380">
    <property type="entry name" value="Purple acid phosphatase-like, N-terminal"/>
    <property type="match status" value="1"/>
</dbReference>
<dbReference type="SUPFAM" id="SSF56300">
    <property type="entry name" value="Metallo-dependent phosphatases"/>
    <property type="match status" value="1"/>
</dbReference>
<dbReference type="InterPro" id="IPR052900">
    <property type="entry name" value="Phospholipid_Metab_Enz"/>
</dbReference>
<dbReference type="PANTHER" id="PTHR43606">
    <property type="entry name" value="PHOSPHATASE, PUTATIVE (AFU_ORTHOLOGUE AFUA_6G08710)-RELATED"/>
    <property type="match status" value="1"/>
</dbReference>
<dbReference type="InterPro" id="IPR038607">
    <property type="entry name" value="PhoD-like_sf"/>
</dbReference>